<dbReference type="EMBL" id="CACRXK020014882">
    <property type="protein sequence ID" value="CAB4027569.1"/>
    <property type="molecule type" value="Genomic_DNA"/>
</dbReference>
<protein>
    <submittedName>
        <fullName evidence="2">Uncharacterized protein</fullName>
    </submittedName>
</protein>
<organism evidence="2 3">
    <name type="scientific">Paramuricea clavata</name>
    <name type="common">Red gorgonian</name>
    <name type="synonym">Violescent sea-whip</name>
    <dbReference type="NCBI Taxonomy" id="317549"/>
    <lineage>
        <taxon>Eukaryota</taxon>
        <taxon>Metazoa</taxon>
        <taxon>Cnidaria</taxon>
        <taxon>Anthozoa</taxon>
        <taxon>Octocorallia</taxon>
        <taxon>Malacalcyonacea</taxon>
        <taxon>Plexauridae</taxon>
        <taxon>Paramuricea</taxon>
    </lineage>
</organism>
<evidence type="ECO:0000256" key="1">
    <source>
        <dbReference type="SAM" id="MobiDB-lite"/>
    </source>
</evidence>
<feature type="region of interest" description="Disordered" evidence="1">
    <location>
        <begin position="78"/>
        <end position="110"/>
    </location>
</feature>
<name>A0A7D9JEA0_PARCT</name>
<reference evidence="2" key="1">
    <citation type="submission" date="2020-04" db="EMBL/GenBank/DDBJ databases">
        <authorList>
            <person name="Alioto T."/>
            <person name="Alioto T."/>
            <person name="Gomez Garrido J."/>
        </authorList>
    </citation>
    <scope>NUCLEOTIDE SEQUENCE</scope>
    <source>
        <strain evidence="2">A484AB</strain>
    </source>
</reference>
<comment type="caution">
    <text evidence="2">The sequence shown here is derived from an EMBL/GenBank/DDBJ whole genome shotgun (WGS) entry which is preliminary data.</text>
</comment>
<sequence length="130" mass="14978">MAKANTSLVFHQIHNNADLKDEKDPKEKGVKKFAKVLKAAYFNTTQIGNHSPYNFLRNPYRKQPFQSPFNFRYPPFTPNMDPLQSVQQNHLTKENTPFPPPTPQDPTIGELLPPQVIELVRKLYGCINIM</sequence>
<dbReference type="Proteomes" id="UP001152795">
    <property type="component" value="Unassembled WGS sequence"/>
</dbReference>
<dbReference type="AlphaFoldDB" id="A0A7D9JEA0"/>
<evidence type="ECO:0000313" key="2">
    <source>
        <dbReference type="EMBL" id="CAB4027569.1"/>
    </source>
</evidence>
<evidence type="ECO:0000313" key="3">
    <source>
        <dbReference type="Proteomes" id="UP001152795"/>
    </source>
</evidence>
<accession>A0A7D9JEA0</accession>
<keyword evidence="3" id="KW-1185">Reference proteome</keyword>
<proteinExistence type="predicted"/>
<gene>
    <name evidence="2" type="ORF">PACLA_8A041151</name>
</gene>